<dbReference type="Gene3D" id="3.80.10.10">
    <property type="entry name" value="Ribonuclease Inhibitor"/>
    <property type="match status" value="1"/>
</dbReference>
<dbReference type="AlphaFoldDB" id="A0AAU9JPD4"/>
<dbReference type="SUPFAM" id="SSF52058">
    <property type="entry name" value="L domain-like"/>
    <property type="match status" value="1"/>
</dbReference>
<dbReference type="GO" id="GO:0005737">
    <property type="term" value="C:cytoplasm"/>
    <property type="evidence" value="ECO:0007669"/>
    <property type="project" value="TreeGrafter"/>
</dbReference>
<keyword evidence="2" id="KW-0677">Repeat</keyword>
<accession>A0AAU9JPD4</accession>
<comment type="caution">
    <text evidence="3">The sequence shown here is derived from an EMBL/GenBank/DDBJ whole genome shotgun (WGS) entry which is preliminary data.</text>
</comment>
<reference evidence="3" key="1">
    <citation type="submission" date="2021-09" db="EMBL/GenBank/DDBJ databases">
        <authorList>
            <consortium name="AG Swart"/>
            <person name="Singh M."/>
            <person name="Singh A."/>
            <person name="Seah K."/>
            <person name="Emmerich C."/>
        </authorList>
    </citation>
    <scope>NUCLEOTIDE SEQUENCE</scope>
    <source>
        <strain evidence="3">ATCC30299</strain>
    </source>
</reference>
<dbReference type="PANTHER" id="PTHR15454">
    <property type="entry name" value="NISCHARIN RELATED"/>
    <property type="match status" value="1"/>
</dbReference>
<keyword evidence="4" id="KW-1185">Reference proteome</keyword>
<dbReference type="Proteomes" id="UP001162131">
    <property type="component" value="Unassembled WGS sequence"/>
</dbReference>
<gene>
    <name evidence="3" type="ORF">BSTOLATCC_MIC46759</name>
</gene>
<organism evidence="3 4">
    <name type="scientific">Blepharisma stoltei</name>
    <dbReference type="NCBI Taxonomy" id="1481888"/>
    <lineage>
        <taxon>Eukaryota</taxon>
        <taxon>Sar</taxon>
        <taxon>Alveolata</taxon>
        <taxon>Ciliophora</taxon>
        <taxon>Postciliodesmatophora</taxon>
        <taxon>Heterotrichea</taxon>
        <taxon>Heterotrichida</taxon>
        <taxon>Blepharismidae</taxon>
        <taxon>Blepharisma</taxon>
    </lineage>
</organism>
<keyword evidence="1" id="KW-0433">Leucine-rich repeat</keyword>
<evidence type="ECO:0000256" key="1">
    <source>
        <dbReference type="ARBA" id="ARBA00022614"/>
    </source>
</evidence>
<dbReference type="InterPro" id="IPR032675">
    <property type="entry name" value="LRR_dom_sf"/>
</dbReference>
<dbReference type="InterPro" id="IPR001611">
    <property type="entry name" value="Leu-rich_rpt"/>
</dbReference>
<evidence type="ECO:0000256" key="2">
    <source>
        <dbReference type="ARBA" id="ARBA00022737"/>
    </source>
</evidence>
<sequence>MEAKKLSDFLVKGFNESNKIELTFRDIEAIDKIDSKFHTVSQLDLSYNQLITLEGIDQFICLTHLNLANNLIENFEELEKISKRDKLMVLSIKGNPLARHPNIIPLIIQNFPRICEIDGETINEATKRDIKDAEEISRQLIPYFYENEQIMIKLHQNLSFLNLKLELIEFCAERLPPDILPSSEEIMGFHHREVNKYPEMPELGNIDYEKKIRPYMLLEFMRNIRENFDEMTQEYEEEIVCKIYRWIYCEIILHLHNRGSPDLQCFLQRYEHEGSIDAITSDLFFFSQLSYCPGSLMHFPVFGCNNEYLRALYSVLHKQAIALKALIIDRTQLLLYDTREILPSEVALKSNSVAIQPSFIYEESADSILSPPNKLSYPENPHHFEKDYSSPSFPQNFASPADKLQLQTADLESIKSDYLSPKFPHENILKDRLGIPNSNKFIEEELEHKDIVSRLEFDGEMSDMNFSMSREELSQTIEDLLNDDDDPAVQFYNDRRKCVVFSSWKDIFYKRLRKEERAESKYKLKLAEKAFLILKNLKNAKIAALEQLEENSVLKYSRNLMKNIISMWRAHSLAMNTHRVQVANFYKTRNLKLKALKGFTLYNMQKQEMFKKSENFLKDSLKRKTLFALKNKSNAQVKLRENIRIMRLKKMKGLIKKLLKGWLHLVRPSAKYVKREVSMRCESDVDKLINKINKTAKAFSKDFKLLNKKSKLVN</sequence>
<proteinExistence type="predicted"/>
<dbReference type="EMBL" id="CAJZBQ010000046">
    <property type="protein sequence ID" value="CAG9328769.1"/>
    <property type="molecule type" value="Genomic_DNA"/>
</dbReference>
<evidence type="ECO:0000313" key="4">
    <source>
        <dbReference type="Proteomes" id="UP001162131"/>
    </source>
</evidence>
<evidence type="ECO:0000313" key="3">
    <source>
        <dbReference type="EMBL" id="CAG9328769.1"/>
    </source>
</evidence>
<name>A0AAU9JPD4_9CILI</name>
<protein>
    <submittedName>
        <fullName evidence="3">Uncharacterized protein</fullName>
    </submittedName>
</protein>
<dbReference type="PROSITE" id="PS51450">
    <property type="entry name" value="LRR"/>
    <property type="match status" value="1"/>
</dbReference>